<dbReference type="AlphaFoldDB" id="A0A0D6L4P9"/>
<dbReference type="EMBL" id="KE128543">
    <property type="protein sequence ID" value="EPB65423.1"/>
    <property type="molecule type" value="Genomic_DNA"/>
</dbReference>
<keyword evidence="3" id="KW-1185">Reference proteome</keyword>
<accession>A0A0D6L4P9</accession>
<sequence length="133" mass="15388">MVRPLRFETVRYGEYSKSGEFVYDHPFQWGSKRTGPDLAREGGLRSNLWHYEHMIRPKDVSEGSIMPAYPWMRTDNLDVSLTAKKIKAMQKLDVPYPEGYAEQAVADLKKQAREIAEDIVDNFEPAVLKNVNR</sequence>
<organism evidence="2 3">
    <name type="scientific">Ancylostoma ceylanicum</name>
    <dbReference type="NCBI Taxonomy" id="53326"/>
    <lineage>
        <taxon>Eukaryota</taxon>
        <taxon>Metazoa</taxon>
        <taxon>Ecdysozoa</taxon>
        <taxon>Nematoda</taxon>
        <taxon>Chromadorea</taxon>
        <taxon>Rhabditida</taxon>
        <taxon>Rhabditina</taxon>
        <taxon>Rhabditomorpha</taxon>
        <taxon>Strongyloidea</taxon>
        <taxon>Ancylostomatidae</taxon>
        <taxon>Ancylostomatinae</taxon>
        <taxon>Ancylostoma</taxon>
    </lineage>
</organism>
<feature type="non-terminal residue" evidence="2">
    <location>
        <position position="133"/>
    </location>
</feature>
<dbReference type="GO" id="GO:0009055">
    <property type="term" value="F:electron transfer activity"/>
    <property type="evidence" value="ECO:0007669"/>
    <property type="project" value="InterPro"/>
</dbReference>
<dbReference type="InterPro" id="IPR003468">
    <property type="entry name" value="Cyt_c_oxidase_monohaem-su/FixO"/>
</dbReference>
<reference evidence="2 3" key="1">
    <citation type="submission" date="2013-05" db="EMBL/GenBank/DDBJ databases">
        <title>Draft genome of the parasitic nematode Anyclostoma ceylanicum.</title>
        <authorList>
            <person name="Mitreva M."/>
        </authorList>
    </citation>
    <scope>NUCLEOTIDE SEQUENCE [LARGE SCALE GENOMIC DNA]</scope>
</reference>
<dbReference type="GO" id="GO:0020037">
    <property type="term" value="F:heme binding"/>
    <property type="evidence" value="ECO:0007669"/>
    <property type="project" value="InterPro"/>
</dbReference>
<dbReference type="InterPro" id="IPR036909">
    <property type="entry name" value="Cyt_c-like_dom_sf"/>
</dbReference>
<evidence type="ECO:0000313" key="2">
    <source>
        <dbReference type="EMBL" id="EPB65423.1"/>
    </source>
</evidence>
<protein>
    <submittedName>
        <fullName evidence="2">Putative cytochrome c oxidase, cbb3-type, subunit II</fullName>
    </submittedName>
</protein>
<proteinExistence type="inferred from homology"/>
<comment type="similarity">
    <text evidence="1">Belongs to the cytochrome c family.</text>
</comment>
<evidence type="ECO:0000256" key="1">
    <source>
        <dbReference type="ARBA" id="ARBA00006488"/>
    </source>
</evidence>
<name>A0A0D6L4P9_9BILA</name>
<dbReference type="Proteomes" id="UP000054495">
    <property type="component" value="Unassembled WGS sequence"/>
</dbReference>
<dbReference type="SUPFAM" id="SSF46626">
    <property type="entry name" value="Cytochrome c"/>
    <property type="match status" value="1"/>
</dbReference>
<evidence type="ECO:0000313" key="3">
    <source>
        <dbReference type="Proteomes" id="UP000054495"/>
    </source>
</evidence>
<dbReference type="Pfam" id="PF02433">
    <property type="entry name" value="FixO"/>
    <property type="match status" value="1"/>
</dbReference>
<gene>
    <name evidence="2" type="ORF">ANCCEY_15514</name>
</gene>
<dbReference type="Gene3D" id="1.10.760.10">
    <property type="entry name" value="Cytochrome c-like domain"/>
    <property type="match status" value="1"/>
</dbReference>